<name>A0A1Y0T0D7_9CAUD</name>
<organism evidence="1 2">
    <name type="scientific">Pseudomonas phage Noxifer</name>
    <dbReference type="NCBI Taxonomy" id="2006684"/>
    <lineage>
        <taxon>Viruses</taxon>
        <taxon>Duplodnaviria</taxon>
        <taxon>Heunggongvirae</taxon>
        <taxon>Uroviricota</taxon>
        <taxon>Caudoviricetes</taxon>
        <taxon>Chimalliviridae</taxon>
        <taxon>Noxifervirus</taxon>
        <taxon>Noxifervirus noxifer</taxon>
    </lineage>
</organism>
<keyword evidence="2" id="KW-1185">Reference proteome</keyword>
<sequence length="354" mass="40735">MAYENYLNQITQNSGFSPADRVLSDTLYGNNMVGRFSPTQLNTENHGFTFFTKPDLNLSYDNLQIDRMMSNLLMEAPSGIQRVLRSYLDPEAHREGLTCENVDPLNPFIPLLGNNLVSISGWEDFALGTFTSDPGMYREVYSYVDDVPYMYGSYDLQCTFKNLIGDPITFMMLMWERYQGLAREGRILPYPDNVMYNVLDYNTRVYRLVTDVTRTYVTRLFACGASYPITASLAQFADFDASGNNSPFPGVGENITFVFKAVGFTYYDHILIYEFNELQEDFNPAMRDESRASNMVKLKPWEREYFNHKGAYPRIEPSTMELEWWVFKELYESQKGGVLRIELPASATTTTQPQ</sequence>
<accession>A0A1Y0T0D7</accession>
<dbReference type="OrthoDB" id="4189at10239"/>
<dbReference type="Proteomes" id="UP000224829">
    <property type="component" value="Segment"/>
</dbReference>
<dbReference type="Pfam" id="PF23971">
    <property type="entry name" value="Phage_TTP_15"/>
    <property type="match status" value="1"/>
</dbReference>
<proteinExistence type="predicted"/>
<protein>
    <submittedName>
        <fullName evidence="1">Virion structural protein</fullName>
    </submittedName>
</protein>
<dbReference type="EMBL" id="MF063068">
    <property type="protein sequence ID" value="ARV77259.1"/>
    <property type="molecule type" value="Genomic_DNA"/>
</dbReference>
<evidence type="ECO:0000313" key="2">
    <source>
        <dbReference type="Proteomes" id="UP000224829"/>
    </source>
</evidence>
<reference evidence="1 2" key="1">
    <citation type="submission" date="2017-05" db="EMBL/GenBank/DDBJ databases">
        <authorList>
            <person name="Song R."/>
            <person name="Chenine A.L."/>
            <person name="Ruprecht R.M."/>
        </authorList>
    </citation>
    <scope>NUCLEOTIDE SEQUENCE [LARGE SCALE GENOMIC DNA]</scope>
</reference>
<evidence type="ECO:0000313" key="1">
    <source>
        <dbReference type="EMBL" id="ARV77259.1"/>
    </source>
</evidence>
<dbReference type="InterPro" id="IPR057582">
    <property type="entry name" value="Phage_TTP_15"/>
</dbReference>
<gene>
    <name evidence="1" type="ORF">NOXIFER_89</name>
</gene>